<keyword evidence="3" id="KW-1185">Reference proteome</keyword>
<proteinExistence type="predicted"/>
<reference evidence="2 3" key="1">
    <citation type="submission" date="2021-06" db="EMBL/GenBank/DDBJ databases">
        <authorList>
            <person name="Palmer J.M."/>
        </authorList>
    </citation>
    <scope>NUCLEOTIDE SEQUENCE [LARGE SCALE GENOMIC DNA]</scope>
    <source>
        <strain evidence="2 3">AS_MEX2019</strain>
        <tissue evidence="2">Muscle</tissue>
    </source>
</reference>
<name>A0ABV0XL80_9TELE</name>
<organism evidence="2 3">
    <name type="scientific">Ameca splendens</name>
    <dbReference type="NCBI Taxonomy" id="208324"/>
    <lineage>
        <taxon>Eukaryota</taxon>
        <taxon>Metazoa</taxon>
        <taxon>Chordata</taxon>
        <taxon>Craniata</taxon>
        <taxon>Vertebrata</taxon>
        <taxon>Euteleostomi</taxon>
        <taxon>Actinopterygii</taxon>
        <taxon>Neopterygii</taxon>
        <taxon>Teleostei</taxon>
        <taxon>Neoteleostei</taxon>
        <taxon>Acanthomorphata</taxon>
        <taxon>Ovalentaria</taxon>
        <taxon>Atherinomorphae</taxon>
        <taxon>Cyprinodontiformes</taxon>
        <taxon>Goodeidae</taxon>
        <taxon>Ameca</taxon>
    </lineage>
</organism>
<dbReference type="Proteomes" id="UP001469553">
    <property type="component" value="Unassembled WGS sequence"/>
</dbReference>
<dbReference type="EMBL" id="JAHRIP010006875">
    <property type="protein sequence ID" value="MEQ2282210.1"/>
    <property type="molecule type" value="Genomic_DNA"/>
</dbReference>
<accession>A0ABV0XL80</accession>
<evidence type="ECO:0000256" key="1">
    <source>
        <dbReference type="SAM" id="MobiDB-lite"/>
    </source>
</evidence>
<feature type="region of interest" description="Disordered" evidence="1">
    <location>
        <begin position="1"/>
        <end position="41"/>
    </location>
</feature>
<gene>
    <name evidence="2" type="ORF">AMECASPLE_038174</name>
</gene>
<sequence>MIRKAASSFSGEASRGGGRRPPHRSSVFSQGPLSLGLDGVDPRIREKEQTSCDVTVRIKTPLLQQTDLFHAGPQRNWMKGHSTLMSLCWQADITLQTGSKSVIRSGDHMH</sequence>
<protein>
    <submittedName>
        <fullName evidence="2">Uncharacterized protein</fullName>
    </submittedName>
</protein>
<evidence type="ECO:0000313" key="3">
    <source>
        <dbReference type="Proteomes" id="UP001469553"/>
    </source>
</evidence>
<comment type="caution">
    <text evidence="2">The sequence shown here is derived from an EMBL/GenBank/DDBJ whole genome shotgun (WGS) entry which is preliminary data.</text>
</comment>
<evidence type="ECO:0000313" key="2">
    <source>
        <dbReference type="EMBL" id="MEQ2282210.1"/>
    </source>
</evidence>